<dbReference type="Gene3D" id="3.40.930.10">
    <property type="entry name" value="Mannitol-specific EII, Chain A"/>
    <property type="match status" value="1"/>
</dbReference>
<dbReference type="SUPFAM" id="SSF55804">
    <property type="entry name" value="Phoshotransferase/anion transport protein"/>
    <property type="match status" value="1"/>
</dbReference>
<evidence type="ECO:0000256" key="5">
    <source>
        <dbReference type="ARBA" id="ARBA00023163"/>
    </source>
</evidence>
<dbReference type="PROSITE" id="PS51372">
    <property type="entry name" value="PRD_2"/>
    <property type="match status" value="2"/>
</dbReference>
<dbReference type="PANTHER" id="PTHR30185">
    <property type="entry name" value="CRYPTIC BETA-GLUCOSIDE BGL OPERON ANTITERMINATOR"/>
    <property type="match status" value="1"/>
</dbReference>
<organism evidence="9 10">
    <name type="scientific">Metabacillus arenae</name>
    <dbReference type="NCBI Taxonomy" id="2771434"/>
    <lineage>
        <taxon>Bacteria</taxon>
        <taxon>Bacillati</taxon>
        <taxon>Bacillota</taxon>
        <taxon>Bacilli</taxon>
        <taxon>Bacillales</taxon>
        <taxon>Bacillaceae</taxon>
        <taxon>Metabacillus</taxon>
    </lineage>
</organism>
<evidence type="ECO:0000313" key="9">
    <source>
        <dbReference type="EMBL" id="MBD1383024.1"/>
    </source>
</evidence>
<dbReference type="PROSITE" id="PS51094">
    <property type="entry name" value="PTS_EIIA_TYPE_2"/>
    <property type="match status" value="1"/>
</dbReference>
<dbReference type="EMBL" id="JACXAI010000041">
    <property type="protein sequence ID" value="MBD1383024.1"/>
    <property type="molecule type" value="Genomic_DNA"/>
</dbReference>
<dbReference type="SUPFAM" id="SSF63520">
    <property type="entry name" value="PTS-regulatory domain, PRD"/>
    <property type="match status" value="2"/>
</dbReference>
<evidence type="ECO:0000256" key="1">
    <source>
        <dbReference type="ARBA" id="ARBA00022679"/>
    </source>
</evidence>
<dbReference type="GO" id="GO:0006355">
    <property type="term" value="P:regulation of DNA-templated transcription"/>
    <property type="evidence" value="ECO:0007669"/>
    <property type="project" value="InterPro"/>
</dbReference>
<dbReference type="InterPro" id="IPR007737">
    <property type="entry name" value="Mga_HTH"/>
</dbReference>
<dbReference type="PROSITE" id="PS51099">
    <property type="entry name" value="PTS_EIIB_TYPE_2"/>
    <property type="match status" value="1"/>
</dbReference>
<dbReference type="RefSeq" id="WP_191161786.1">
    <property type="nucleotide sequence ID" value="NZ_JACXAI010000041.1"/>
</dbReference>
<evidence type="ECO:0000259" key="8">
    <source>
        <dbReference type="PROSITE" id="PS51372"/>
    </source>
</evidence>
<dbReference type="GO" id="GO:0009401">
    <property type="term" value="P:phosphoenolpyruvate-dependent sugar phosphotransferase system"/>
    <property type="evidence" value="ECO:0007669"/>
    <property type="project" value="InterPro"/>
</dbReference>
<keyword evidence="1" id="KW-0808">Transferase</keyword>
<dbReference type="Proteomes" id="UP000626844">
    <property type="component" value="Unassembled WGS sequence"/>
</dbReference>
<dbReference type="Gene3D" id="3.40.50.2300">
    <property type="match status" value="1"/>
</dbReference>
<dbReference type="Pfam" id="PF08279">
    <property type="entry name" value="HTH_11"/>
    <property type="match status" value="1"/>
</dbReference>
<evidence type="ECO:0000259" key="7">
    <source>
        <dbReference type="PROSITE" id="PS51099"/>
    </source>
</evidence>
<feature type="domain" description="PRD" evidence="8">
    <location>
        <begin position="304"/>
        <end position="409"/>
    </location>
</feature>
<dbReference type="Pfam" id="PF05043">
    <property type="entry name" value="Mga"/>
    <property type="match status" value="1"/>
</dbReference>
<dbReference type="AlphaFoldDB" id="A0A926NGI3"/>
<dbReference type="Pfam" id="PF00359">
    <property type="entry name" value="PTS_EIIA_2"/>
    <property type="match status" value="1"/>
</dbReference>
<evidence type="ECO:0000259" key="6">
    <source>
        <dbReference type="PROSITE" id="PS51094"/>
    </source>
</evidence>
<keyword evidence="10" id="KW-1185">Reference proteome</keyword>
<dbReference type="Gene3D" id="1.10.10.10">
    <property type="entry name" value="Winged helix-like DNA-binding domain superfamily/Winged helix DNA-binding domain"/>
    <property type="match status" value="2"/>
</dbReference>
<feature type="domain" description="PTS EIIB type-2" evidence="7">
    <location>
        <begin position="412"/>
        <end position="501"/>
    </location>
</feature>
<gene>
    <name evidence="9" type="ORF">IC621_22745</name>
</gene>
<dbReference type="InterPro" id="IPR036634">
    <property type="entry name" value="PRD_sf"/>
</dbReference>
<dbReference type="InterPro" id="IPR036095">
    <property type="entry name" value="PTS_EIIB-like_sf"/>
</dbReference>
<protein>
    <submittedName>
        <fullName evidence="9">BglG family transcription antiterminator</fullName>
    </submittedName>
</protein>
<dbReference type="SUPFAM" id="SSF46785">
    <property type="entry name" value="Winged helix' DNA-binding domain"/>
    <property type="match status" value="1"/>
</dbReference>
<dbReference type="Pfam" id="PF00874">
    <property type="entry name" value="PRD"/>
    <property type="match status" value="2"/>
</dbReference>
<dbReference type="SUPFAM" id="SSF52794">
    <property type="entry name" value="PTS system IIB component-like"/>
    <property type="match status" value="1"/>
</dbReference>
<dbReference type="PANTHER" id="PTHR30185:SF18">
    <property type="entry name" value="TRANSCRIPTIONAL REGULATOR MTLR"/>
    <property type="match status" value="1"/>
</dbReference>
<keyword evidence="4" id="KW-0010">Activator</keyword>
<proteinExistence type="predicted"/>
<evidence type="ECO:0000256" key="4">
    <source>
        <dbReference type="ARBA" id="ARBA00023159"/>
    </source>
</evidence>
<evidence type="ECO:0000256" key="3">
    <source>
        <dbReference type="ARBA" id="ARBA00023015"/>
    </source>
</evidence>
<evidence type="ECO:0000256" key="2">
    <source>
        <dbReference type="ARBA" id="ARBA00022737"/>
    </source>
</evidence>
<dbReference type="InterPro" id="IPR036388">
    <property type="entry name" value="WH-like_DNA-bd_sf"/>
</dbReference>
<feature type="domain" description="PTS EIIA type-2" evidence="6">
    <location>
        <begin position="535"/>
        <end position="682"/>
    </location>
</feature>
<evidence type="ECO:0000313" key="10">
    <source>
        <dbReference type="Proteomes" id="UP000626844"/>
    </source>
</evidence>
<dbReference type="InterPro" id="IPR036390">
    <property type="entry name" value="WH_DNA-bd_sf"/>
</dbReference>
<dbReference type="GO" id="GO:0008982">
    <property type="term" value="F:protein-N(PI)-phosphohistidine-sugar phosphotransferase activity"/>
    <property type="evidence" value="ECO:0007669"/>
    <property type="project" value="InterPro"/>
</dbReference>
<keyword evidence="3" id="KW-0805">Transcription regulation</keyword>
<dbReference type="InterPro" id="IPR002178">
    <property type="entry name" value="PTS_EIIA_type-2_dom"/>
</dbReference>
<dbReference type="InterPro" id="IPR050661">
    <property type="entry name" value="BglG_antiterminators"/>
</dbReference>
<reference evidence="9" key="1">
    <citation type="submission" date="2020-09" db="EMBL/GenBank/DDBJ databases">
        <title>A novel bacterium of genus Bacillus, isolated from South China Sea.</title>
        <authorList>
            <person name="Huang H."/>
            <person name="Mo K."/>
            <person name="Hu Y."/>
        </authorList>
    </citation>
    <scope>NUCLEOTIDE SEQUENCE</scope>
    <source>
        <strain evidence="9">IB182487</strain>
    </source>
</reference>
<accession>A0A926NGI3</accession>
<dbReference type="InterPro" id="IPR011608">
    <property type="entry name" value="PRD"/>
</dbReference>
<feature type="domain" description="PRD" evidence="8">
    <location>
        <begin position="195"/>
        <end position="300"/>
    </location>
</feature>
<keyword evidence="5" id="KW-0804">Transcription</keyword>
<dbReference type="InterPro" id="IPR013196">
    <property type="entry name" value="HTH_11"/>
</dbReference>
<sequence length="693" mass="79430">MYVTTRENEILHFLCHHTDYLTVQELADHLKISSRTVHRELKKVESTLSAYELSIEKKAGLGIKLSGQSLEKQRLLSDLSKVEKVDFQQEERINFLICELIKSNEPIKLFTLASLFNVSIATLSHDLDKVEEKIKPFELTITRKRGFGIELTGEELSKRKILESLVMENLSEQDFLQIIEKNMKHYHTDEKLLGIVNMERLNTIDGAIKQSLNSLPYTLADSAYFALLVHLGLTIERILLKEDITFDENHLKQLQETEEYKIALQISMQLEKLFPLKVPVAEVGHITMHLRGARRQKEEEVFDQIYSKLSQKVIKLIEYVETKIQVSFKNDPSLYKGLIAHLEPACHRIQGGISTFNPLKEDIKRDYPDLFEAVKKALEIVFPYLVFSDGEIGFVVLHFGSALQVRNKKRPIHALVVCSSGIGSSKMLASRIHKEIPEITKTKLSSLMDLEKEELASFDLVISTIGLSLTDIPYIQVSPLLPDSDAEKIRESIKDIFPVQGNNDLKHPNYFEALEEADLLGKIDEFFIYGQLIKGIMERFRVYDFENKKDHVETLHAATEVLEKQKLIQSSEALTEELLKREKLGGLGIPHTAMALYHCRHDSVKDPTFVIFQLKHPYIVGDMGQGEIRMRTLLLLLAPKDVHPLGLKLLSLISSTLIEDEESLQVFQSGNGTWMVKKLNEMFYRWINEQIKK</sequence>
<keyword evidence="2" id="KW-0677">Repeat</keyword>
<dbReference type="Gene3D" id="1.10.1790.10">
    <property type="entry name" value="PRD domain"/>
    <property type="match status" value="2"/>
</dbReference>
<dbReference type="InterPro" id="IPR016152">
    <property type="entry name" value="PTrfase/Anion_transptr"/>
</dbReference>
<dbReference type="CDD" id="cd05568">
    <property type="entry name" value="PTS_IIB_bgl_like"/>
    <property type="match status" value="1"/>
</dbReference>
<comment type="caution">
    <text evidence="9">The sequence shown here is derived from an EMBL/GenBank/DDBJ whole genome shotgun (WGS) entry which is preliminary data.</text>
</comment>
<dbReference type="InterPro" id="IPR013011">
    <property type="entry name" value="PTS_EIIB_2"/>
</dbReference>
<name>A0A926NGI3_9BACI</name>